<proteinExistence type="predicted"/>
<name>E6Q443_9ZZZZ</name>
<protein>
    <recommendedName>
        <fullName evidence="2">Prepilin-type N-terminal cleavage/methylation domain-containing protein</fullName>
    </recommendedName>
</protein>
<comment type="caution">
    <text evidence="1">The sequence shown here is derived from an EMBL/GenBank/DDBJ whole genome shotgun (WGS) entry which is preliminary data.</text>
</comment>
<dbReference type="EMBL" id="CABO01000028">
    <property type="protein sequence ID" value="CBI02002.1"/>
    <property type="molecule type" value="Genomic_DNA"/>
</dbReference>
<evidence type="ECO:0008006" key="2">
    <source>
        <dbReference type="Google" id="ProtNLM"/>
    </source>
</evidence>
<dbReference type="AlphaFoldDB" id="E6Q443"/>
<gene>
    <name evidence="1" type="ORF">CARN4_2197</name>
</gene>
<reference evidence="1" key="1">
    <citation type="submission" date="2009-10" db="EMBL/GenBank/DDBJ databases">
        <title>Diversity of trophic interactions inside an arsenic-rich microbial ecosystem.</title>
        <authorList>
            <person name="Bertin P.N."/>
            <person name="Heinrich-Salmeron A."/>
            <person name="Pelletier E."/>
            <person name="Goulhen-Chollet F."/>
            <person name="Arsene-Ploetze F."/>
            <person name="Gallien S."/>
            <person name="Calteau A."/>
            <person name="Vallenet D."/>
            <person name="Casiot C."/>
            <person name="Chane-Woon-Ming B."/>
            <person name="Giloteaux L."/>
            <person name="Barakat M."/>
            <person name="Bonnefoy V."/>
            <person name="Bruneel O."/>
            <person name="Chandler M."/>
            <person name="Cleiss J."/>
            <person name="Duran R."/>
            <person name="Elbaz-Poulichet F."/>
            <person name="Fonknechten N."/>
            <person name="Lauga B."/>
            <person name="Mornico D."/>
            <person name="Ortet P."/>
            <person name="Schaeffer C."/>
            <person name="Siguier P."/>
            <person name="Alexander Thil Smith A."/>
            <person name="Van Dorsselaer A."/>
            <person name="Weissenbach J."/>
            <person name="Medigue C."/>
            <person name="Le Paslier D."/>
        </authorList>
    </citation>
    <scope>NUCLEOTIDE SEQUENCE</scope>
</reference>
<dbReference type="NCBIfam" id="TIGR02532">
    <property type="entry name" value="IV_pilin_GFxxxE"/>
    <property type="match status" value="1"/>
</dbReference>
<evidence type="ECO:0000313" key="1">
    <source>
        <dbReference type="EMBL" id="CBI02002.1"/>
    </source>
</evidence>
<accession>E6Q443</accession>
<organism evidence="1">
    <name type="scientific">mine drainage metagenome</name>
    <dbReference type="NCBI Taxonomy" id="410659"/>
    <lineage>
        <taxon>unclassified sequences</taxon>
        <taxon>metagenomes</taxon>
        <taxon>ecological metagenomes</taxon>
    </lineage>
</organism>
<dbReference type="InterPro" id="IPR012902">
    <property type="entry name" value="N_methyl_site"/>
</dbReference>
<sequence>MESQRGFTLLETIATLGIVSLLLLAGLRLATLARAPGATANAATQLDAAIALVRSLARASGNGATLLALPRTDTRGNVVLGFRIVLYRGRPNAAGAATIARALPLVTDASLREASLGSPPFALFFRGDGSAVGIAHPTLTGASSHPQFATIAAEPPCPSTTGIALSLTRNGATETRAIVCPPQSKSAAGPQPSMTPNPPTLAPHALLFPWPTAPTQWFSIAEFGYRRWFAAMGGAMAGFACSGNGAAVVAFPTTPPYSGPQAPADAQSTPAPPNAPYAYAVAASNAAGAMDDAPAHFPVQPVAAGLCNVPLVDAFAQSSDPWGNPLVVAMQVMGWLTLSHAANAATSRSAPLAIGALTAAGQSFTVDASKSFDNDPAGITFTGLTWNSSACDASKGGALAFAASGNNTAGSGPSGTATHAFVITDQTPPATALTCTGTLTDQYGEPPVSFTTNVAAGASAMLTWPAKIVVMAGGGTIGFVAPPPTARGSLGAPLVATIWGSPAIADAVASFGRLVAVNPPPGGTCVQTQSCPIQITAPATLPISFTSAGSMTLSAQETGFAGTMTATSSDPSVATVSSGTITGTETTSFTVSAIGNGVASITVTGNSSTDVSVSVNIPPPPCYAKAYTASGALDTNEPADTLGYGSDANGCITHNGVPAAQAVIVASSATSTTTYQGTAPLNCNNIASLGQGYPLNASGVPSGAQVDFPVIPGSTGGSCTVSIGDPNPPANPTYGNGLAHVDVVGPCVNGATLAIGDSCLASIAGGGGGNPGCSEGSSGAGWGSGTLYYTAGPTGSVTPTTTRVGISGSSTPLFTRTAPGTITITGYAEWVHWSTGSGTSAGKCTAVFSFIPDGTIALN</sequence>
<dbReference type="PROSITE" id="PS00409">
    <property type="entry name" value="PROKAR_NTER_METHYL"/>
    <property type="match status" value="1"/>
</dbReference>